<gene>
    <name evidence="1" type="ORF">EDEG_03726</name>
</gene>
<dbReference type="VEuPathDB" id="MicrosporidiaDB:EDEG_03726"/>
<proteinExistence type="predicted"/>
<sequence length="420" mass="47373">MSLKKIQTQSKLLSATKTVGSVYAGDFFGNILELNEPFSAYSVVYKLEGNPVSALCSLSILNEHSNVSIKENSNNGNSSSNFTSSNTANTNTNAGQTFLYAGTWKGLLYRLKLIKNKVIEEIKIELLKDQIIKCAQYFDGFVFAGTANCIYQICPFNMNIIYNFSVNSKPLSMNIFKNKLFVGMNTGSILYIEPENEVCRFFDMYNSLNGFQGEEIIKSSLIDINTFDIVYSNSNKSNHNVNNTASNLSTSNNNNKNSNISLDSNNRIPNSSSILNNTPSSIDITTQENKKFYKLKSYDYSHENAILSMTTLKDHLLTASSDKSIKHGNNIIFHNEEKWIRSIDKNFFAADKSLYTFKDFPKNRKVALLYSHEDYISVVLYVSNTQCITFGLDGVIKVYKEGEIELNEYEQQVLDSLINQ</sequence>
<organism evidence="1 2">
    <name type="scientific">Edhazardia aedis (strain USNM 41457)</name>
    <name type="common">Microsporidian parasite</name>
    <dbReference type="NCBI Taxonomy" id="1003232"/>
    <lineage>
        <taxon>Eukaryota</taxon>
        <taxon>Fungi</taxon>
        <taxon>Fungi incertae sedis</taxon>
        <taxon>Microsporidia</taxon>
        <taxon>Edhazardia</taxon>
    </lineage>
</organism>
<dbReference type="InParanoid" id="J9DGL5"/>
<evidence type="ECO:0000313" key="2">
    <source>
        <dbReference type="Proteomes" id="UP000003163"/>
    </source>
</evidence>
<protein>
    <recommendedName>
        <fullName evidence="3">CNH domain-containing protein</fullName>
    </recommendedName>
</protein>
<name>J9DGL5_EDHAE</name>
<dbReference type="AlphaFoldDB" id="J9DGL5"/>
<comment type="caution">
    <text evidence="1">The sequence shown here is derived from an EMBL/GenBank/DDBJ whole genome shotgun (WGS) entry which is preliminary data.</text>
</comment>
<dbReference type="HOGENOM" id="CLU_653869_0_0_1"/>
<dbReference type="InterPro" id="IPR011047">
    <property type="entry name" value="Quinoprotein_ADH-like_sf"/>
</dbReference>
<accession>J9DGL5</accession>
<reference evidence="1 2" key="1">
    <citation type="submission" date="2011-08" db="EMBL/GenBank/DDBJ databases">
        <authorList>
            <person name="Liu Z.J."/>
            <person name="Shi F.L."/>
            <person name="Lu J.Q."/>
            <person name="Li M."/>
            <person name="Wang Z.L."/>
        </authorList>
    </citation>
    <scope>NUCLEOTIDE SEQUENCE [LARGE SCALE GENOMIC DNA]</scope>
    <source>
        <strain evidence="1 2">USNM 41457</strain>
    </source>
</reference>
<dbReference type="Proteomes" id="UP000003163">
    <property type="component" value="Unassembled WGS sequence"/>
</dbReference>
<keyword evidence="2" id="KW-1185">Reference proteome</keyword>
<dbReference type="EMBL" id="AFBI03000115">
    <property type="protein sequence ID" value="EJW01745.1"/>
    <property type="molecule type" value="Genomic_DNA"/>
</dbReference>
<evidence type="ECO:0008006" key="3">
    <source>
        <dbReference type="Google" id="ProtNLM"/>
    </source>
</evidence>
<reference evidence="2" key="2">
    <citation type="submission" date="2015-07" db="EMBL/GenBank/DDBJ databases">
        <title>Contrasting host-pathogen interactions and genome evolution in two generalist and specialist microsporidian pathogens of mosquitoes.</title>
        <authorList>
            <consortium name="The Broad Institute Genomics Platform"/>
            <consortium name="The Broad Institute Genome Sequencing Center for Infectious Disease"/>
            <person name="Cuomo C.A."/>
            <person name="Sanscrainte N.D."/>
            <person name="Goldberg J.M."/>
            <person name="Heiman D."/>
            <person name="Young S."/>
            <person name="Zeng Q."/>
            <person name="Becnel J.J."/>
            <person name="Birren B.W."/>
        </authorList>
    </citation>
    <scope>NUCLEOTIDE SEQUENCE [LARGE SCALE GENOMIC DNA]</scope>
    <source>
        <strain evidence="2">USNM 41457</strain>
    </source>
</reference>
<evidence type="ECO:0000313" key="1">
    <source>
        <dbReference type="EMBL" id="EJW01745.1"/>
    </source>
</evidence>
<dbReference type="SUPFAM" id="SSF50998">
    <property type="entry name" value="Quinoprotein alcohol dehydrogenase-like"/>
    <property type="match status" value="1"/>
</dbReference>